<dbReference type="InterPro" id="IPR029063">
    <property type="entry name" value="SAM-dependent_MTases_sf"/>
</dbReference>
<dbReference type="Gene3D" id="4.10.40.20">
    <property type="match status" value="1"/>
</dbReference>
<sequence>MSLNLNESCGGFLGGLGPKCTPPLICLVVGNVADAFGSCQVAVNGEDEVCGGGTQFAPVCQPGLVCVGQEDMPGAPGICTPPSSDTGVVVISTTEADETVSETVAPSPAASRPVSISSVPAISKATTTSPSSSATSANIPITASQTVAKTVAAASPAALTTASTKSASLQVTGSSPTTWITPVIVRYILRGRKPADVYGMDHVLLNLQMDRVSRWLSMGLWTDEEETNPSSFAEACERLAQRVCGGRFKPGDAVADFGCGCGDQLKLWMSMQPNLKSITAVTSELAQARYATSQLKQNSIYSVIKVFVGDALKPSEWKQTTAAKDADAAKSIEASPLMNGSIDSVVSLDACYHFNNRRKFLKQSIEILKPSTGLLSISDIILGPGFENAETVSFLDKLFLRIFCANASVPMENLVPLKDYRIQIEQAGFVDIEIEDVTHQVFPGLLQFVRRQGVSLQGVADPYRWMQYGLGMASFLSWVVNKRVLSFVVVHARRK</sequence>
<proteinExistence type="predicted"/>
<dbReference type="EMBL" id="QEAP01000128">
    <property type="protein sequence ID" value="TPX74397.1"/>
    <property type="molecule type" value="Genomic_DNA"/>
</dbReference>
<reference evidence="2 3" key="1">
    <citation type="journal article" date="2019" name="Sci. Rep.">
        <title>Comparative genomics of chytrid fungi reveal insights into the obligate biotrophic and pathogenic lifestyle of Synchytrium endobioticum.</title>
        <authorList>
            <person name="van de Vossenberg B.T.L.H."/>
            <person name="Warris S."/>
            <person name="Nguyen H.D.T."/>
            <person name="van Gent-Pelzer M.P.E."/>
            <person name="Joly D.L."/>
            <person name="van de Geest H.C."/>
            <person name="Bonants P.J.M."/>
            <person name="Smith D.S."/>
            <person name="Levesque C.A."/>
            <person name="van der Lee T.A.J."/>
        </authorList>
    </citation>
    <scope>NUCLEOTIDE SEQUENCE [LARGE SCALE GENOMIC DNA]</scope>
    <source>
        <strain evidence="2 3">CBS 675.73</strain>
    </source>
</reference>
<dbReference type="GO" id="GO:0008757">
    <property type="term" value="F:S-adenosylmethionine-dependent methyltransferase activity"/>
    <property type="evidence" value="ECO:0007669"/>
    <property type="project" value="InterPro"/>
</dbReference>
<dbReference type="STRING" id="246404.A0A507FFR3"/>
<keyword evidence="3" id="KW-1185">Reference proteome</keyword>
<name>A0A507FFR3_9FUNG</name>
<protein>
    <recommendedName>
        <fullName evidence="1">Methyltransferase type 11 domain-containing protein</fullName>
    </recommendedName>
</protein>
<dbReference type="Gene3D" id="3.40.50.150">
    <property type="entry name" value="Vaccinia Virus protein VP39"/>
    <property type="match status" value="1"/>
</dbReference>
<evidence type="ECO:0000313" key="2">
    <source>
        <dbReference type="EMBL" id="TPX74397.1"/>
    </source>
</evidence>
<dbReference type="AlphaFoldDB" id="A0A507FFR3"/>
<dbReference type="InterPro" id="IPR009030">
    <property type="entry name" value="Growth_fac_rcpt_cys_sf"/>
</dbReference>
<dbReference type="OrthoDB" id="61390at2759"/>
<evidence type="ECO:0000313" key="3">
    <source>
        <dbReference type="Proteomes" id="UP000320333"/>
    </source>
</evidence>
<dbReference type="InterPro" id="IPR013216">
    <property type="entry name" value="Methyltransf_11"/>
</dbReference>
<feature type="domain" description="Methyltransferase type 11" evidence="1">
    <location>
        <begin position="256"/>
        <end position="371"/>
    </location>
</feature>
<dbReference type="SUPFAM" id="SSF53335">
    <property type="entry name" value="S-adenosyl-L-methionine-dependent methyltransferases"/>
    <property type="match status" value="1"/>
</dbReference>
<dbReference type="SUPFAM" id="SSF57184">
    <property type="entry name" value="Growth factor receptor domain"/>
    <property type="match status" value="1"/>
</dbReference>
<gene>
    <name evidence="2" type="ORF">CcCBS67573_g04344</name>
</gene>
<organism evidence="2 3">
    <name type="scientific">Chytriomyces confervae</name>
    <dbReference type="NCBI Taxonomy" id="246404"/>
    <lineage>
        <taxon>Eukaryota</taxon>
        <taxon>Fungi</taxon>
        <taxon>Fungi incertae sedis</taxon>
        <taxon>Chytridiomycota</taxon>
        <taxon>Chytridiomycota incertae sedis</taxon>
        <taxon>Chytridiomycetes</taxon>
        <taxon>Chytridiales</taxon>
        <taxon>Chytriomycetaceae</taxon>
        <taxon>Chytriomyces</taxon>
    </lineage>
</organism>
<comment type="caution">
    <text evidence="2">The sequence shown here is derived from an EMBL/GenBank/DDBJ whole genome shotgun (WGS) entry which is preliminary data.</text>
</comment>
<accession>A0A507FFR3</accession>
<dbReference type="Pfam" id="PF08241">
    <property type="entry name" value="Methyltransf_11"/>
    <property type="match status" value="1"/>
</dbReference>
<evidence type="ECO:0000259" key="1">
    <source>
        <dbReference type="Pfam" id="PF08241"/>
    </source>
</evidence>
<dbReference type="Proteomes" id="UP000320333">
    <property type="component" value="Unassembled WGS sequence"/>
</dbReference>